<name>A0A1T4W4G2_9GAMM</name>
<dbReference type="InterPro" id="IPR003829">
    <property type="entry name" value="Pirin_N_dom"/>
</dbReference>
<comment type="cofactor">
    <cofactor evidence="2">
        <name>Fe cation</name>
        <dbReference type="ChEBI" id="CHEBI:24875"/>
    </cofactor>
    <text evidence="2">Binds 1 Fe cation per subunit.</text>
</comment>
<accession>A0A1T4W4G2</accession>
<reference evidence="6 7" key="1">
    <citation type="submission" date="2017-02" db="EMBL/GenBank/DDBJ databases">
        <authorList>
            <person name="Peterson S.W."/>
        </authorList>
    </citation>
    <scope>NUCLEOTIDE SEQUENCE [LARGE SCALE GENOMIC DNA]</scope>
    <source>
        <strain evidence="6 7">ATCC 49788</strain>
    </source>
</reference>
<evidence type="ECO:0000259" key="4">
    <source>
        <dbReference type="Pfam" id="PF02678"/>
    </source>
</evidence>
<evidence type="ECO:0000313" key="6">
    <source>
        <dbReference type="EMBL" id="SKA72029.1"/>
    </source>
</evidence>
<keyword evidence="2" id="KW-0479">Metal-binding</keyword>
<keyword evidence="2" id="KW-0408">Iron</keyword>
<feature type="domain" description="Pirin N-terminal" evidence="4">
    <location>
        <begin position="15"/>
        <end position="120"/>
    </location>
</feature>
<dbReference type="PANTHER" id="PTHR13903">
    <property type="entry name" value="PIRIN-RELATED"/>
    <property type="match status" value="1"/>
</dbReference>
<protein>
    <recommendedName>
        <fullName evidence="8">Pirin</fullName>
    </recommendedName>
</protein>
<dbReference type="InterPro" id="IPR008778">
    <property type="entry name" value="Pirin_C_dom"/>
</dbReference>
<dbReference type="Proteomes" id="UP000190460">
    <property type="component" value="Unassembled WGS sequence"/>
</dbReference>
<organism evidence="6 7">
    <name type="scientific">Thiothrix eikelboomii</name>
    <dbReference type="NCBI Taxonomy" id="92487"/>
    <lineage>
        <taxon>Bacteria</taxon>
        <taxon>Pseudomonadati</taxon>
        <taxon>Pseudomonadota</taxon>
        <taxon>Gammaproteobacteria</taxon>
        <taxon>Thiotrichales</taxon>
        <taxon>Thiotrichaceae</taxon>
        <taxon>Thiothrix</taxon>
    </lineage>
</organism>
<feature type="binding site" evidence="2">
    <location>
        <position position="56"/>
    </location>
    <ligand>
        <name>Fe cation</name>
        <dbReference type="ChEBI" id="CHEBI:24875"/>
    </ligand>
</feature>
<dbReference type="Gene3D" id="2.60.120.10">
    <property type="entry name" value="Jelly Rolls"/>
    <property type="match status" value="2"/>
</dbReference>
<dbReference type="InterPro" id="IPR011051">
    <property type="entry name" value="RmlC_Cupin_sf"/>
</dbReference>
<evidence type="ECO:0000256" key="1">
    <source>
        <dbReference type="ARBA" id="ARBA00008416"/>
    </source>
</evidence>
<dbReference type="Pfam" id="PF05726">
    <property type="entry name" value="Pirin_C"/>
    <property type="match status" value="1"/>
</dbReference>
<proteinExistence type="inferred from homology"/>
<keyword evidence="7" id="KW-1185">Reference proteome</keyword>
<gene>
    <name evidence="6" type="ORF">SAMN02745130_00970</name>
</gene>
<evidence type="ECO:0000259" key="5">
    <source>
        <dbReference type="Pfam" id="PF05726"/>
    </source>
</evidence>
<dbReference type="SUPFAM" id="SSF51182">
    <property type="entry name" value="RmlC-like cupins"/>
    <property type="match status" value="1"/>
</dbReference>
<evidence type="ECO:0000256" key="2">
    <source>
        <dbReference type="PIRSR" id="PIRSR006232-1"/>
    </source>
</evidence>
<dbReference type="EMBL" id="FUYB01000003">
    <property type="protein sequence ID" value="SKA72029.1"/>
    <property type="molecule type" value="Genomic_DNA"/>
</dbReference>
<dbReference type="InterPro" id="IPR012093">
    <property type="entry name" value="Pirin"/>
</dbReference>
<dbReference type="Pfam" id="PF02678">
    <property type="entry name" value="Pirin"/>
    <property type="match status" value="1"/>
</dbReference>
<dbReference type="PANTHER" id="PTHR13903:SF8">
    <property type="entry name" value="PIRIN"/>
    <property type="match status" value="1"/>
</dbReference>
<feature type="domain" description="Pirin C-terminal" evidence="5">
    <location>
        <begin position="173"/>
        <end position="270"/>
    </location>
</feature>
<dbReference type="GO" id="GO:0046872">
    <property type="term" value="F:metal ion binding"/>
    <property type="evidence" value="ECO:0007669"/>
    <property type="project" value="UniProtKB-KW"/>
</dbReference>
<evidence type="ECO:0000256" key="3">
    <source>
        <dbReference type="RuleBase" id="RU003457"/>
    </source>
</evidence>
<comment type="similarity">
    <text evidence="1 3">Belongs to the pirin family.</text>
</comment>
<feature type="binding site" evidence="2">
    <location>
        <position position="54"/>
    </location>
    <ligand>
        <name>Fe cation</name>
        <dbReference type="ChEBI" id="CHEBI:24875"/>
    </ligand>
</feature>
<feature type="binding site" evidence="2">
    <location>
        <position position="100"/>
    </location>
    <ligand>
        <name>Fe cation</name>
        <dbReference type="ChEBI" id="CHEBI:24875"/>
    </ligand>
</feature>
<dbReference type="OrthoDB" id="9780903at2"/>
<feature type="binding site" evidence="2">
    <location>
        <position position="98"/>
    </location>
    <ligand>
        <name>Fe cation</name>
        <dbReference type="ChEBI" id="CHEBI:24875"/>
    </ligand>
</feature>
<dbReference type="CDD" id="cd02909">
    <property type="entry name" value="cupin_pirin_N"/>
    <property type="match status" value="1"/>
</dbReference>
<dbReference type="InterPro" id="IPR014710">
    <property type="entry name" value="RmlC-like_jellyroll"/>
</dbReference>
<evidence type="ECO:0008006" key="8">
    <source>
        <dbReference type="Google" id="ProtNLM"/>
    </source>
</evidence>
<dbReference type="AlphaFoldDB" id="A0A1T4W4G2"/>
<evidence type="ECO:0000313" key="7">
    <source>
        <dbReference type="Proteomes" id="UP000190460"/>
    </source>
</evidence>
<sequence>MINILHGHLQDLGGFTVRRLLPHQARRAVGPWVFFDHMGPAQFAPGLGINVRPHPHINLATVSYLFAGEILHRDSLGNQQAIHPGDLNLMIAGRGIVHSERETEAAQQQTRQLHGLQLWLALPEAAEEVEPEFIHYPSASLPALNVQGVPVRVLMGEAYGVHSPVKTLSPTLYVEAELTAGQSLALPTNTPELAVYVAAGQLEFDGHPLDTYTLTVLDQPTKGELSALSASRIALIGGATLGKRYMWWNFVSSRKERIDQAKTEWQEQRFPVVVGDEQEFIPLPTP</sequence>
<dbReference type="PIRSF" id="PIRSF006232">
    <property type="entry name" value="Pirin"/>
    <property type="match status" value="1"/>
</dbReference>
<dbReference type="STRING" id="92487.SAMN02745130_00970"/>
<dbReference type="RefSeq" id="WP_078921457.1">
    <property type="nucleotide sequence ID" value="NZ_FUYB01000003.1"/>
</dbReference>